<comment type="catalytic activity">
    <reaction evidence="1">
        <text>Release of any N-terminal amino acid, including proline, that is linked to proline, even from a dipeptide or tripeptide.</text>
        <dbReference type="EC" id="3.4.11.9"/>
    </reaction>
</comment>
<dbReference type="InterPro" id="IPR000994">
    <property type="entry name" value="Pept_M24"/>
</dbReference>
<keyword evidence="9" id="KW-0031">Aminopeptidase</keyword>
<dbReference type="EMBL" id="UWJD01000001">
    <property type="protein sequence ID" value="VCT82520.1"/>
    <property type="molecule type" value="Genomic_DNA"/>
</dbReference>
<keyword evidence="9" id="KW-0645">Protease</keyword>
<comment type="similarity">
    <text evidence="3">Belongs to the peptidase M24B family.</text>
</comment>
<dbReference type="Pfam" id="PF00557">
    <property type="entry name" value="Peptidase_M24"/>
    <property type="match status" value="1"/>
</dbReference>
<dbReference type="GO" id="GO:0046872">
    <property type="term" value="F:metal ion binding"/>
    <property type="evidence" value="ECO:0007669"/>
    <property type="project" value="UniProtKB-KW"/>
</dbReference>
<keyword evidence="6 9" id="KW-0378">Hydrolase</keyword>
<name>A0A650M1I6_9CLOT</name>
<dbReference type="GO" id="GO:0005829">
    <property type="term" value="C:cytosol"/>
    <property type="evidence" value="ECO:0007669"/>
    <property type="project" value="TreeGrafter"/>
</dbReference>
<organism evidence="9 10">
    <name type="scientific">Clostridium neonatale</name>
    <dbReference type="NCBI Taxonomy" id="137838"/>
    <lineage>
        <taxon>Bacteria</taxon>
        <taxon>Bacillati</taxon>
        <taxon>Bacillota</taxon>
        <taxon>Clostridia</taxon>
        <taxon>Eubacteriales</taxon>
        <taxon>Clostridiaceae</taxon>
        <taxon>Clostridium</taxon>
    </lineage>
</organism>
<evidence type="ECO:0000256" key="7">
    <source>
        <dbReference type="ARBA" id="ARBA00023211"/>
    </source>
</evidence>
<dbReference type="PANTHER" id="PTHR43226">
    <property type="entry name" value="XAA-PRO AMINOPEPTIDASE 3"/>
    <property type="match status" value="1"/>
</dbReference>
<feature type="domain" description="Peptidase M24" evidence="8">
    <location>
        <begin position="1"/>
        <end position="28"/>
    </location>
</feature>
<dbReference type="GO" id="GO:0006508">
    <property type="term" value="P:proteolysis"/>
    <property type="evidence" value="ECO:0007669"/>
    <property type="project" value="TreeGrafter"/>
</dbReference>
<dbReference type="PANTHER" id="PTHR43226:SF4">
    <property type="entry name" value="XAA-PRO AMINOPEPTIDASE 3"/>
    <property type="match status" value="1"/>
</dbReference>
<comment type="cofactor">
    <cofactor evidence="2">
        <name>Mn(2+)</name>
        <dbReference type="ChEBI" id="CHEBI:29035"/>
    </cofactor>
</comment>
<evidence type="ECO:0000256" key="4">
    <source>
        <dbReference type="ARBA" id="ARBA00012574"/>
    </source>
</evidence>
<dbReference type="AlphaFoldDB" id="A0A650M1I6"/>
<evidence type="ECO:0000256" key="2">
    <source>
        <dbReference type="ARBA" id="ARBA00001936"/>
    </source>
</evidence>
<dbReference type="InterPro" id="IPR036005">
    <property type="entry name" value="Creatinase/aminopeptidase-like"/>
</dbReference>
<proteinExistence type="inferred from homology"/>
<gene>
    <name evidence="9" type="primary">pepP_2</name>
    <name evidence="9" type="ORF">CNEONATNEC25_00063</name>
</gene>
<dbReference type="InterPro" id="IPR052433">
    <property type="entry name" value="X-Pro_dipept-like"/>
</dbReference>
<evidence type="ECO:0000256" key="5">
    <source>
        <dbReference type="ARBA" id="ARBA00022723"/>
    </source>
</evidence>
<keyword evidence="7" id="KW-0464">Manganese</keyword>
<evidence type="ECO:0000259" key="8">
    <source>
        <dbReference type="Pfam" id="PF00557"/>
    </source>
</evidence>
<evidence type="ECO:0000256" key="6">
    <source>
        <dbReference type="ARBA" id="ARBA00022801"/>
    </source>
</evidence>
<evidence type="ECO:0000313" key="9">
    <source>
        <dbReference type="EMBL" id="VCT82520.1"/>
    </source>
</evidence>
<keyword evidence="5" id="KW-0479">Metal-binding</keyword>
<protein>
    <recommendedName>
        <fullName evidence="4">Xaa-Pro aminopeptidase</fullName>
        <ecNumber evidence="4">3.4.11.9</ecNumber>
    </recommendedName>
</protein>
<evidence type="ECO:0000313" key="10">
    <source>
        <dbReference type="Proteomes" id="UP000431451"/>
    </source>
</evidence>
<dbReference type="EC" id="3.4.11.9" evidence="4"/>
<reference evidence="9 10" key="1">
    <citation type="submission" date="2018-06" db="EMBL/GenBank/DDBJ databases">
        <authorList>
            <consortium name="IHU Genomes"/>
        </authorList>
    </citation>
    <scope>NUCLEOTIDE SEQUENCE [LARGE SCALE GENOMIC DNA]</scope>
    <source>
        <strain evidence="9 10">NEC25</strain>
    </source>
</reference>
<evidence type="ECO:0000256" key="1">
    <source>
        <dbReference type="ARBA" id="ARBA00001424"/>
    </source>
</evidence>
<dbReference type="GO" id="GO:0004177">
    <property type="term" value="F:aminopeptidase activity"/>
    <property type="evidence" value="ECO:0007669"/>
    <property type="project" value="UniProtKB-KW"/>
</dbReference>
<sequence length="52" mass="5978">MVFTVEPGIYISEEGIGIRIEDDVLVTEDGCEVLTKDMIKEVKDIEEFMKNR</sequence>
<accession>A0A650M1I6</accession>
<dbReference type="SUPFAM" id="SSF55920">
    <property type="entry name" value="Creatinase/aminopeptidase"/>
    <property type="match status" value="1"/>
</dbReference>
<dbReference type="Proteomes" id="UP000431451">
    <property type="component" value="Unassembled WGS sequence"/>
</dbReference>
<dbReference type="Gene3D" id="3.90.230.10">
    <property type="entry name" value="Creatinase/methionine aminopeptidase superfamily"/>
    <property type="match status" value="1"/>
</dbReference>
<evidence type="ECO:0000256" key="3">
    <source>
        <dbReference type="ARBA" id="ARBA00008766"/>
    </source>
</evidence>